<proteinExistence type="predicted"/>
<gene>
    <name evidence="1" type="ORF">EJP77_18560</name>
</gene>
<accession>A0A433X1M5</accession>
<comment type="caution">
    <text evidence="1">The sequence shown here is derived from an EMBL/GenBank/DDBJ whole genome shotgun (WGS) entry which is preliminary data.</text>
</comment>
<name>A0A433X1M5_9BACL</name>
<evidence type="ECO:0000313" key="1">
    <source>
        <dbReference type="EMBL" id="RUT28019.1"/>
    </source>
</evidence>
<keyword evidence="2" id="KW-1185">Reference proteome</keyword>
<dbReference type="Proteomes" id="UP000272464">
    <property type="component" value="Unassembled WGS sequence"/>
</dbReference>
<sequence length="268" mass="30302">MEYAWLGSNQPGLDEVRVTCHSNIIVGRYGGNVSSGANKNEDGLLLIQSPNHLWSFAVLLDAHHTAESAELVIETLNNHKESLVNLLDSEDVFTGLEPYFVDLFTSKDFRGACRETTGEASCLIVFQKNQYIWWFSVGDCMALLLHPELARLGQYGLNQRQFYEWIGQVNTFELPVPGYTVGRRQLRPGSNYIVLMTDGVLDSADKFYQDPVNLYASLVNSRELEENVNSVFEHLHEHKTKDSATMICWIYHNKAEGLIPSDQPKSLD</sequence>
<dbReference type="Gene3D" id="3.60.40.10">
    <property type="entry name" value="PPM-type phosphatase domain"/>
    <property type="match status" value="1"/>
</dbReference>
<reference evidence="1 2" key="1">
    <citation type="submission" date="2018-12" db="EMBL/GenBank/DDBJ databases">
        <authorList>
            <person name="Sun L."/>
            <person name="Chen Z."/>
        </authorList>
    </citation>
    <scope>NUCLEOTIDE SEQUENCE [LARGE SCALE GENOMIC DNA]</scope>
    <source>
        <strain evidence="1 2">3-5-3</strain>
    </source>
</reference>
<dbReference type="RefSeq" id="WP_127200758.1">
    <property type="nucleotide sequence ID" value="NZ_RZNX01000012.1"/>
</dbReference>
<dbReference type="EMBL" id="RZNX01000012">
    <property type="protein sequence ID" value="RUT28019.1"/>
    <property type="molecule type" value="Genomic_DNA"/>
</dbReference>
<protein>
    <submittedName>
        <fullName evidence="1">Protein phosphatase 2C domain-containing protein</fullName>
    </submittedName>
</protein>
<dbReference type="AlphaFoldDB" id="A0A433X1M5"/>
<dbReference type="SUPFAM" id="SSF81606">
    <property type="entry name" value="PP2C-like"/>
    <property type="match status" value="1"/>
</dbReference>
<evidence type="ECO:0000313" key="2">
    <source>
        <dbReference type="Proteomes" id="UP000272464"/>
    </source>
</evidence>
<dbReference type="InterPro" id="IPR036457">
    <property type="entry name" value="PPM-type-like_dom_sf"/>
</dbReference>
<dbReference type="OrthoDB" id="7944398at2"/>
<organism evidence="1 2">
    <name type="scientific">Paenibacillus zeisoli</name>
    <dbReference type="NCBI Taxonomy" id="2496267"/>
    <lineage>
        <taxon>Bacteria</taxon>
        <taxon>Bacillati</taxon>
        <taxon>Bacillota</taxon>
        <taxon>Bacilli</taxon>
        <taxon>Bacillales</taxon>
        <taxon>Paenibacillaceae</taxon>
        <taxon>Paenibacillus</taxon>
    </lineage>
</organism>